<dbReference type="EnsemblMetazoa" id="ASIC019981-RA">
    <property type="protein sequence ID" value="ASIC019981-PA"/>
    <property type="gene ID" value="ASIC019981"/>
</dbReference>
<evidence type="ECO:0000313" key="3">
    <source>
        <dbReference type="Proteomes" id="UP000030765"/>
    </source>
</evidence>
<protein>
    <submittedName>
        <fullName evidence="1 2">Regucalcin</fullName>
    </submittedName>
</protein>
<keyword evidence="3" id="KW-1185">Reference proteome</keyword>
<evidence type="ECO:0000313" key="2">
    <source>
        <dbReference type="EnsemblMetazoa" id="ASIC019981-PA"/>
    </source>
</evidence>
<reference evidence="1 3" key="1">
    <citation type="journal article" date="2014" name="BMC Genomics">
        <title>Genome sequence of Anopheles sinensis provides insight into genetics basis of mosquito competence for malaria parasites.</title>
        <authorList>
            <person name="Zhou D."/>
            <person name="Zhang D."/>
            <person name="Ding G."/>
            <person name="Shi L."/>
            <person name="Hou Q."/>
            <person name="Ye Y."/>
            <person name="Xu Y."/>
            <person name="Zhou H."/>
            <person name="Xiong C."/>
            <person name="Li S."/>
            <person name="Yu J."/>
            <person name="Hong S."/>
            <person name="Yu X."/>
            <person name="Zou P."/>
            <person name="Chen C."/>
            <person name="Chang X."/>
            <person name="Wang W."/>
            <person name="Lv Y."/>
            <person name="Sun Y."/>
            <person name="Ma L."/>
            <person name="Shen B."/>
            <person name="Zhu C."/>
        </authorList>
    </citation>
    <scope>NUCLEOTIDE SEQUENCE [LARGE SCALE GENOMIC DNA]</scope>
</reference>
<name>A0A084WNN1_ANOSI</name>
<dbReference type="VEuPathDB" id="VectorBase:ASIC019981"/>
<reference evidence="2" key="2">
    <citation type="submission" date="2020-05" db="UniProtKB">
        <authorList>
            <consortium name="EnsemblMetazoa"/>
        </authorList>
    </citation>
    <scope>IDENTIFICATION</scope>
</reference>
<dbReference type="EMBL" id="ATLV01024642">
    <property type="status" value="NOT_ANNOTATED_CDS"/>
    <property type="molecule type" value="Genomic_DNA"/>
</dbReference>
<accession>A0A084WNN1</accession>
<dbReference type="Proteomes" id="UP000030765">
    <property type="component" value="Unassembled WGS sequence"/>
</dbReference>
<dbReference type="EMBL" id="KE525354">
    <property type="protein sequence ID" value="KFB51825.1"/>
    <property type="molecule type" value="Genomic_DNA"/>
</dbReference>
<organism evidence="1">
    <name type="scientific">Anopheles sinensis</name>
    <name type="common">Mosquito</name>
    <dbReference type="NCBI Taxonomy" id="74873"/>
    <lineage>
        <taxon>Eukaryota</taxon>
        <taxon>Metazoa</taxon>
        <taxon>Ecdysozoa</taxon>
        <taxon>Arthropoda</taxon>
        <taxon>Hexapoda</taxon>
        <taxon>Insecta</taxon>
        <taxon>Pterygota</taxon>
        <taxon>Neoptera</taxon>
        <taxon>Endopterygota</taxon>
        <taxon>Diptera</taxon>
        <taxon>Nematocera</taxon>
        <taxon>Culicoidea</taxon>
        <taxon>Culicidae</taxon>
        <taxon>Anophelinae</taxon>
        <taxon>Anopheles</taxon>
    </lineage>
</organism>
<evidence type="ECO:0000313" key="1">
    <source>
        <dbReference type="EMBL" id="KFB51825.1"/>
    </source>
</evidence>
<dbReference type="AlphaFoldDB" id="A0A084WNN1"/>
<sequence length="57" mass="6414">MHRILFPGPGTVQGHDAPHRWPAPARKVCRWGPGSRRRNCFPVRFPIGTTPLLLGML</sequence>
<gene>
    <name evidence="1" type="ORF">ZHAS_00019981</name>
</gene>
<proteinExistence type="predicted"/>